<evidence type="ECO:0000313" key="3">
    <source>
        <dbReference type="EMBL" id="MEY8001173.1"/>
    </source>
</evidence>
<keyword evidence="4" id="KW-1185">Reference proteome</keyword>
<name>A0ABV4BRN7_9CLOT</name>
<accession>A0ABV4BRN7</accession>
<reference evidence="3 4" key="1">
    <citation type="submission" date="2024-08" db="EMBL/GenBank/DDBJ databases">
        <title>Clostridium lapicellarii sp. nov., and Clostridium renhuaiense sp. nov., two species isolated from the mud in a fermentation cellar used for producing sauce-flavour Chinese liquors.</title>
        <authorList>
            <person name="Yang F."/>
            <person name="Wang H."/>
            <person name="Chen L.Q."/>
            <person name="Zhou N."/>
            <person name="Lu J.J."/>
            <person name="Pu X.X."/>
            <person name="Wan B."/>
            <person name="Wang L."/>
            <person name="Liu S.J."/>
        </authorList>
    </citation>
    <scope>NUCLEOTIDE SEQUENCE [LARGE SCALE GENOMIC DNA]</scope>
    <source>
        <strain evidence="3 4">MT-5</strain>
    </source>
</reference>
<keyword evidence="1" id="KW-0238">DNA-binding</keyword>
<dbReference type="EMBL" id="JBGEWD010000014">
    <property type="protein sequence ID" value="MEY8001173.1"/>
    <property type="molecule type" value="Genomic_DNA"/>
</dbReference>
<dbReference type="CDD" id="cd00093">
    <property type="entry name" value="HTH_XRE"/>
    <property type="match status" value="1"/>
</dbReference>
<dbReference type="InterPro" id="IPR001387">
    <property type="entry name" value="Cro/C1-type_HTH"/>
</dbReference>
<dbReference type="InterPro" id="IPR050807">
    <property type="entry name" value="TransReg_Diox_bact_type"/>
</dbReference>
<dbReference type="InterPro" id="IPR010982">
    <property type="entry name" value="Lambda_DNA-bd_dom_sf"/>
</dbReference>
<proteinExistence type="predicted"/>
<dbReference type="Pfam" id="PF01381">
    <property type="entry name" value="HTH_3"/>
    <property type="match status" value="1"/>
</dbReference>
<dbReference type="SUPFAM" id="SSF47413">
    <property type="entry name" value="lambda repressor-like DNA-binding domains"/>
    <property type="match status" value="1"/>
</dbReference>
<dbReference type="SMART" id="SM00530">
    <property type="entry name" value="HTH_XRE"/>
    <property type="match status" value="1"/>
</dbReference>
<evidence type="ECO:0000313" key="4">
    <source>
        <dbReference type="Proteomes" id="UP001564657"/>
    </source>
</evidence>
<evidence type="ECO:0000259" key="2">
    <source>
        <dbReference type="PROSITE" id="PS50943"/>
    </source>
</evidence>
<dbReference type="Gene3D" id="1.10.260.40">
    <property type="entry name" value="lambda repressor-like DNA-binding domains"/>
    <property type="match status" value="1"/>
</dbReference>
<comment type="caution">
    <text evidence="3">The sequence shown here is derived from an EMBL/GenBank/DDBJ whole genome shotgun (WGS) entry which is preliminary data.</text>
</comment>
<dbReference type="PROSITE" id="PS50943">
    <property type="entry name" value="HTH_CROC1"/>
    <property type="match status" value="1"/>
</dbReference>
<dbReference type="PANTHER" id="PTHR46797">
    <property type="entry name" value="HTH-TYPE TRANSCRIPTIONAL REGULATOR"/>
    <property type="match status" value="1"/>
</dbReference>
<organism evidence="3 4">
    <name type="scientific">Clostridium moutaii</name>
    <dbReference type="NCBI Taxonomy" id="3240932"/>
    <lineage>
        <taxon>Bacteria</taxon>
        <taxon>Bacillati</taxon>
        <taxon>Bacillota</taxon>
        <taxon>Clostridia</taxon>
        <taxon>Eubacteriales</taxon>
        <taxon>Clostridiaceae</taxon>
        <taxon>Clostridium</taxon>
    </lineage>
</organism>
<feature type="domain" description="HTH cro/C1-type" evidence="2">
    <location>
        <begin position="8"/>
        <end position="63"/>
    </location>
</feature>
<sequence>MSKIGDNIKNLRKHFNMSIRELSEKSKVGQSTISEIETGKATNPKSETLSKIVNVFNLPIDILFVNDALEVLGNPITRDRLKNWDKNHPLIAAELKEFELDNKSNSKEHKKRSDEIEFKTPQEAMQFILNQPAIAGYGGFDPNKMSDEEIMDFANELLNQLKLLGYKYKK</sequence>
<dbReference type="RefSeq" id="WP_369705067.1">
    <property type="nucleotide sequence ID" value="NZ_JBGEWD010000014.1"/>
</dbReference>
<dbReference type="PANTHER" id="PTHR46797:SF1">
    <property type="entry name" value="METHYLPHOSPHONATE SYNTHASE"/>
    <property type="match status" value="1"/>
</dbReference>
<gene>
    <name evidence="3" type="ORF">AB8U03_13410</name>
</gene>
<evidence type="ECO:0000256" key="1">
    <source>
        <dbReference type="ARBA" id="ARBA00023125"/>
    </source>
</evidence>
<dbReference type="Proteomes" id="UP001564657">
    <property type="component" value="Unassembled WGS sequence"/>
</dbReference>
<protein>
    <submittedName>
        <fullName evidence="3">Helix-turn-helix domain-containing protein</fullName>
    </submittedName>
</protein>